<keyword evidence="1" id="KW-0732">Signal</keyword>
<dbReference type="InterPro" id="IPR010895">
    <property type="entry name" value="CHRD"/>
</dbReference>
<dbReference type="PATRIC" id="fig|1469144.10.peg.4529"/>
<dbReference type="SMART" id="SM00754">
    <property type="entry name" value="CHRD"/>
    <property type="match status" value="1"/>
</dbReference>
<reference evidence="4" key="1">
    <citation type="submission" date="2015-04" db="EMBL/GenBank/DDBJ databases">
        <title>Physiological reanalysis, assessment of diazotrophy, and genome sequences of multiple isolates of Streptomyces thermoautotrophicus.</title>
        <authorList>
            <person name="MacKellar D.C."/>
            <person name="Lieber L."/>
            <person name="Norman J."/>
            <person name="Bolger A."/>
            <person name="Tobin C."/>
            <person name="Murray J.W."/>
            <person name="Chang R."/>
            <person name="Ford T."/>
            <person name="Nguyen P.Q."/>
            <person name="Woodward J."/>
            <person name="Permingeat H."/>
            <person name="Joshi N.S."/>
            <person name="Silver P.A."/>
            <person name="Usadel B."/>
            <person name="Rutherford A.W."/>
            <person name="Friesen M."/>
            <person name="Prell J."/>
        </authorList>
    </citation>
    <scope>NUCLEOTIDE SEQUENCE [LARGE SCALE GENOMIC DNA]</scope>
    <source>
        <strain evidence="4">H1</strain>
    </source>
</reference>
<feature type="signal peptide" evidence="1">
    <location>
        <begin position="1"/>
        <end position="28"/>
    </location>
</feature>
<gene>
    <name evidence="3" type="ORF">LI90_4222</name>
</gene>
<dbReference type="EMBL" id="LAXD01000001">
    <property type="protein sequence ID" value="KWX03171.1"/>
    <property type="molecule type" value="Genomic_DNA"/>
</dbReference>
<dbReference type="OrthoDB" id="8901345at2"/>
<name>A0A132MZ43_9ACTN</name>
<dbReference type="Pfam" id="PF07452">
    <property type="entry name" value="CHRD"/>
    <property type="match status" value="1"/>
</dbReference>
<comment type="caution">
    <text evidence="3">The sequence shown here is derived from an EMBL/GenBank/DDBJ whole genome shotgun (WGS) entry which is preliminary data.</text>
</comment>
<keyword evidence="4" id="KW-1185">Reference proteome</keyword>
<evidence type="ECO:0000256" key="1">
    <source>
        <dbReference type="SAM" id="SignalP"/>
    </source>
</evidence>
<sequence length="165" mass="17871">MRKPLAFGIPVAGCAVALAVLPASPAAAVETAPARPQVVTGSANLTSGQVVPGRGDRNGSGRFSYRIDDQRLCYRLTVRVSQRPTAAYIHRGRMGRTGPAVVRLAVPPRNGTVSACIRAVPNDRDTRNRLSRRELNQISRNPSAFYVQVHTTRYPDGAIRGQLRD</sequence>
<feature type="chain" id="PRO_5007452742" description="CHRD domain-containing protein" evidence="1">
    <location>
        <begin position="29"/>
        <end position="165"/>
    </location>
</feature>
<evidence type="ECO:0000313" key="3">
    <source>
        <dbReference type="EMBL" id="KWX03171.1"/>
    </source>
</evidence>
<proteinExistence type="predicted"/>
<dbReference type="RefSeq" id="WP_066890665.1">
    <property type="nucleotide sequence ID" value="NZ_CP171739.1"/>
</dbReference>
<protein>
    <recommendedName>
        <fullName evidence="2">CHRD domain-containing protein</fullName>
    </recommendedName>
</protein>
<evidence type="ECO:0000259" key="2">
    <source>
        <dbReference type="SMART" id="SM00754"/>
    </source>
</evidence>
<dbReference type="AlphaFoldDB" id="A0A132MZ43"/>
<dbReference type="Proteomes" id="UP000070188">
    <property type="component" value="Unassembled WGS sequence"/>
</dbReference>
<feature type="domain" description="CHRD" evidence="2">
    <location>
        <begin position="39"/>
        <end position="165"/>
    </location>
</feature>
<organism evidence="3 4">
    <name type="scientific">Carbonactinospora thermoautotrophica</name>
    <dbReference type="NCBI Taxonomy" id="1469144"/>
    <lineage>
        <taxon>Bacteria</taxon>
        <taxon>Bacillati</taxon>
        <taxon>Actinomycetota</taxon>
        <taxon>Actinomycetes</taxon>
        <taxon>Kitasatosporales</taxon>
        <taxon>Carbonactinosporaceae</taxon>
        <taxon>Carbonactinospora</taxon>
    </lineage>
</organism>
<evidence type="ECO:0000313" key="4">
    <source>
        <dbReference type="Proteomes" id="UP000070188"/>
    </source>
</evidence>
<accession>A0A132MZ43</accession>
<dbReference type="STRING" id="1469144.LI90_4222"/>